<evidence type="ECO:0000256" key="1">
    <source>
        <dbReference type="PROSITE-ProRule" id="PRU00042"/>
    </source>
</evidence>
<keyword evidence="3" id="KW-1185">Reference proteome</keyword>
<evidence type="ECO:0000313" key="8">
    <source>
        <dbReference type="RefSeq" id="XP_020083207.1"/>
    </source>
</evidence>
<dbReference type="RefSeq" id="XP_020083203.1">
    <property type="nucleotide sequence ID" value="XM_020227614.1"/>
</dbReference>
<dbReference type="SUPFAM" id="SSF57667">
    <property type="entry name" value="beta-beta-alpha zinc fingers"/>
    <property type="match status" value="1"/>
</dbReference>
<evidence type="ECO:0000259" key="2">
    <source>
        <dbReference type="PROSITE" id="PS50157"/>
    </source>
</evidence>
<dbReference type="Gene3D" id="3.30.160.60">
    <property type="entry name" value="Classic Zinc Finger"/>
    <property type="match status" value="1"/>
</dbReference>
<dbReference type="InterPro" id="IPR013087">
    <property type="entry name" value="Znf_C2H2_type"/>
</dbReference>
<dbReference type="GeneID" id="109706670"/>
<evidence type="ECO:0000313" key="9">
    <source>
        <dbReference type="RefSeq" id="XP_020083208.1"/>
    </source>
</evidence>
<evidence type="ECO:0000313" key="4">
    <source>
        <dbReference type="RefSeq" id="XP_020083203.1"/>
    </source>
</evidence>
<reference evidence="4 5" key="2">
    <citation type="submission" date="2025-04" db="UniProtKB">
        <authorList>
            <consortium name="RefSeq"/>
        </authorList>
    </citation>
    <scope>IDENTIFICATION</scope>
    <source>
        <tissue evidence="4 5">Leaf</tissue>
    </source>
</reference>
<dbReference type="InterPro" id="IPR044299">
    <property type="entry name" value="GIS3/ZFP5/ZFP6"/>
</dbReference>
<dbReference type="GO" id="GO:0005634">
    <property type="term" value="C:nucleus"/>
    <property type="evidence" value="ECO:0007669"/>
    <property type="project" value="TreeGrafter"/>
</dbReference>
<dbReference type="RefSeq" id="XP_020083208.1">
    <property type="nucleotide sequence ID" value="XM_020227619.1"/>
</dbReference>
<keyword evidence="1" id="KW-0862">Zinc</keyword>
<dbReference type="PANTHER" id="PTHR46353">
    <property type="entry name" value="ZINC FINGER PROTEIN 5"/>
    <property type="match status" value="1"/>
</dbReference>
<accession>A0A6P5EII0</accession>
<keyword evidence="1" id="KW-0863">Zinc-finger</keyword>
<dbReference type="OrthoDB" id="772256at2759"/>
<feature type="domain" description="C2H2-type" evidence="2">
    <location>
        <begin position="84"/>
        <end position="111"/>
    </location>
</feature>
<sequence>MQYKWLLDPSTYWTQLKREREREKHLIIPHIGGILKPHISSRNMEEKKLRLFGFELDPSAAPRSQSDKRSTEKSLTDRAEEKKYGCQFCLKEFANSQALGGHQNAHKKERMKKKRLEVQARKAGMNYYLQPLIRSHSSECNISIPWLYDPSRSGPEFVLFEESQGSFKACDQNMYYVGGFFAAKPASFKSSFCKQPAVAKPSSPSPKRNCKLLDLHLGL</sequence>
<dbReference type="Proteomes" id="UP000515123">
    <property type="component" value="Linkage group 2"/>
</dbReference>
<proteinExistence type="predicted"/>
<dbReference type="AlphaFoldDB" id="A0A6P5EII0"/>
<dbReference type="RefSeq" id="XP_020083205.1">
    <property type="nucleotide sequence ID" value="XM_020227616.1"/>
</dbReference>
<evidence type="ECO:0000313" key="6">
    <source>
        <dbReference type="RefSeq" id="XP_020083205.1"/>
    </source>
</evidence>
<dbReference type="GO" id="GO:0009740">
    <property type="term" value="P:gibberellic acid mediated signaling pathway"/>
    <property type="evidence" value="ECO:0007669"/>
    <property type="project" value="TreeGrafter"/>
</dbReference>
<dbReference type="InterPro" id="IPR036236">
    <property type="entry name" value="Znf_C2H2_sf"/>
</dbReference>
<evidence type="ECO:0000313" key="7">
    <source>
        <dbReference type="RefSeq" id="XP_020083206.1"/>
    </source>
</evidence>
<dbReference type="GO" id="GO:0000976">
    <property type="term" value="F:transcription cis-regulatory region binding"/>
    <property type="evidence" value="ECO:0007669"/>
    <property type="project" value="TreeGrafter"/>
</dbReference>
<organism evidence="8">
    <name type="scientific">Ananas comosus</name>
    <name type="common">Pineapple</name>
    <name type="synonym">Ananas ananas</name>
    <dbReference type="NCBI Taxonomy" id="4615"/>
    <lineage>
        <taxon>Eukaryota</taxon>
        <taxon>Viridiplantae</taxon>
        <taxon>Streptophyta</taxon>
        <taxon>Embryophyta</taxon>
        <taxon>Tracheophyta</taxon>
        <taxon>Spermatophyta</taxon>
        <taxon>Magnoliopsida</taxon>
        <taxon>Liliopsida</taxon>
        <taxon>Poales</taxon>
        <taxon>Bromeliaceae</taxon>
        <taxon>Bromelioideae</taxon>
        <taxon>Ananas</taxon>
    </lineage>
</organism>
<evidence type="ECO:0000313" key="3">
    <source>
        <dbReference type="Proteomes" id="UP000515123"/>
    </source>
</evidence>
<reference evidence="3" key="1">
    <citation type="journal article" date="2015" name="Nat. Genet.">
        <title>The pineapple genome and the evolution of CAM photosynthesis.</title>
        <authorList>
            <person name="Ming R."/>
            <person name="VanBuren R."/>
            <person name="Wai C.M."/>
            <person name="Tang H."/>
            <person name="Schatz M.C."/>
            <person name="Bowers J.E."/>
            <person name="Lyons E."/>
            <person name="Wang M.L."/>
            <person name="Chen J."/>
            <person name="Biggers E."/>
            <person name="Zhang J."/>
            <person name="Huang L."/>
            <person name="Zhang L."/>
            <person name="Miao W."/>
            <person name="Zhang J."/>
            <person name="Ye Z."/>
            <person name="Miao C."/>
            <person name="Lin Z."/>
            <person name="Wang H."/>
            <person name="Zhou H."/>
            <person name="Yim W.C."/>
            <person name="Priest H.D."/>
            <person name="Zheng C."/>
            <person name="Woodhouse M."/>
            <person name="Edger P.P."/>
            <person name="Guyot R."/>
            <person name="Guo H.B."/>
            <person name="Guo H."/>
            <person name="Zheng G."/>
            <person name="Singh R."/>
            <person name="Sharma A."/>
            <person name="Min X."/>
            <person name="Zheng Y."/>
            <person name="Lee H."/>
            <person name="Gurtowski J."/>
            <person name="Sedlazeck F.J."/>
            <person name="Harkess A."/>
            <person name="McKain M.R."/>
            <person name="Liao Z."/>
            <person name="Fang J."/>
            <person name="Liu J."/>
            <person name="Zhang X."/>
            <person name="Zhang Q."/>
            <person name="Hu W."/>
            <person name="Qin Y."/>
            <person name="Wang K."/>
            <person name="Chen L.Y."/>
            <person name="Shirley N."/>
            <person name="Lin Y.R."/>
            <person name="Liu L.Y."/>
            <person name="Hernandez A.G."/>
            <person name="Wright C.L."/>
            <person name="Bulone V."/>
            <person name="Tuskan G.A."/>
            <person name="Heath K."/>
            <person name="Zee F."/>
            <person name="Moore P.H."/>
            <person name="Sunkar R."/>
            <person name="Leebens-Mack J.H."/>
            <person name="Mockler T."/>
            <person name="Bennetzen J.L."/>
            <person name="Freeling M."/>
            <person name="Sankoff D."/>
            <person name="Paterson A.H."/>
            <person name="Zhu X."/>
            <person name="Yang X."/>
            <person name="Smith J.A."/>
            <person name="Cushman J.C."/>
            <person name="Paull R.E."/>
            <person name="Yu Q."/>
        </authorList>
    </citation>
    <scope>NUCLEOTIDE SEQUENCE [LARGE SCALE GENOMIC DNA]</scope>
    <source>
        <strain evidence="3">cv. F153</strain>
    </source>
</reference>
<dbReference type="RefSeq" id="XP_020083207.1">
    <property type="nucleotide sequence ID" value="XM_020227618.1"/>
</dbReference>
<keyword evidence="1" id="KW-0479">Metal-binding</keyword>
<dbReference type="PROSITE" id="PS00028">
    <property type="entry name" value="ZINC_FINGER_C2H2_1"/>
    <property type="match status" value="1"/>
</dbReference>
<evidence type="ECO:0000313" key="5">
    <source>
        <dbReference type="RefSeq" id="XP_020083204.1"/>
    </source>
</evidence>
<gene>
    <name evidence="4 5 6 7 8 9" type="primary">LOC109706670</name>
</gene>
<dbReference type="PANTHER" id="PTHR46353:SF5">
    <property type="entry name" value="ZINC FINGER PROTEIN 5"/>
    <property type="match status" value="1"/>
</dbReference>
<dbReference type="GO" id="GO:0008270">
    <property type="term" value="F:zinc ion binding"/>
    <property type="evidence" value="ECO:0007669"/>
    <property type="project" value="UniProtKB-KW"/>
</dbReference>
<dbReference type="GO" id="GO:0003700">
    <property type="term" value="F:DNA-binding transcription factor activity"/>
    <property type="evidence" value="ECO:0007669"/>
    <property type="project" value="TreeGrafter"/>
</dbReference>
<dbReference type="PROSITE" id="PS50157">
    <property type="entry name" value="ZINC_FINGER_C2H2_2"/>
    <property type="match status" value="1"/>
</dbReference>
<dbReference type="RefSeq" id="XP_020083206.1">
    <property type="nucleotide sequence ID" value="XM_020227617.1"/>
</dbReference>
<dbReference type="GO" id="GO:0009736">
    <property type="term" value="P:cytokinin-activated signaling pathway"/>
    <property type="evidence" value="ECO:0007669"/>
    <property type="project" value="TreeGrafter"/>
</dbReference>
<dbReference type="RefSeq" id="XP_020083204.1">
    <property type="nucleotide sequence ID" value="XM_020227615.1"/>
</dbReference>
<dbReference type="GO" id="GO:0010090">
    <property type="term" value="P:trichome morphogenesis"/>
    <property type="evidence" value="ECO:0007669"/>
    <property type="project" value="InterPro"/>
</dbReference>
<protein>
    <submittedName>
        <fullName evidence="4 5">Zinc finger protein 6-like</fullName>
    </submittedName>
</protein>
<name>A0A6P5EII0_ANACO</name>